<evidence type="ECO:0000313" key="2">
    <source>
        <dbReference type="Proteomes" id="UP001311915"/>
    </source>
</evidence>
<comment type="caution">
    <text evidence="1">The sequence shown here is derived from an EMBL/GenBank/DDBJ whole genome shotgun (WGS) entry which is preliminary data.</text>
</comment>
<evidence type="ECO:0000313" key="1">
    <source>
        <dbReference type="EMBL" id="KAK4712749.1"/>
    </source>
</evidence>
<dbReference type="AlphaFoldDB" id="A0AAV9KHD3"/>
<protein>
    <submittedName>
        <fullName evidence="1">Uncharacterized protein</fullName>
    </submittedName>
</protein>
<dbReference type="EMBL" id="JAWPEI010000011">
    <property type="protein sequence ID" value="KAK4712749.1"/>
    <property type="molecule type" value="Genomic_DNA"/>
</dbReference>
<gene>
    <name evidence="1" type="ORF">R3W88_007262</name>
</gene>
<dbReference type="Proteomes" id="UP001311915">
    <property type="component" value="Unassembled WGS sequence"/>
</dbReference>
<sequence>MQKLGREQEVSDNASTLGRLPFIAAACIDFVSEVLDLQFIETVSLIKIERA</sequence>
<proteinExistence type="predicted"/>
<accession>A0AAV9KHD3</accession>
<name>A0AAV9KHD3_9SOLN</name>
<organism evidence="1 2">
    <name type="scientific">Solanum pinnatisectum</name>
    <name type="common">tansyleaf nightshade</name>
    <dbReference type="NCBI Taxonomy" id="50273"/>
    <lineage>
        <taxon>Eukaryota</taxon>
        <taxon>Viridiplantae</taxon>
        <taxon>Streptophyta</taxon>
        <taxon>Embryophyta</taxon>
        <taxon>Tracheophyta</taxon>
        <taxon>Spermatophyta</taxon>
        <taxon>Magnoliopsida</taxon>
        <taxon>eudicotyledons</taxon>
        <taxon>Gunneridae</taxon>
        <taxon>Pentapetalae</taxon>
        <taxon>asterids</taxon>
        <taxon>lamiids</taxon>
        <taxon>Solanales</taxon>
        <taxon>Solanaceae</taxon>
        <taxon>Solanoideae</taxon>
        <taxon>Solaneae</taxon>
        <taxon>Solanum</taxon>
    </lineage>
</organism>
<reference evidence="1 2" key="1">
    <citation type="submission" date="2023-10" db="EMBL/GenBank/DDBJ databases">
        <title>Genome-Wide Identification Analysis in wild type Solanum Pinnatisectum Reveals Some Genes Defensing Phytophthora Infestans.</title>
        <authorList>
            <person name="Sun C."/>
        </authorList>
    </citation>
    <scope>NUCLEOTIDE SEQUENCE [LARGE SCALE GENOMIC DNA]</scope>
    <source>
        <strain evidence="1">LQN</strain>
        <tissue evidence="1">Leaf</tissue>
    </source>
</reference>
<keyword evidence="2" id="KW-1185">Reference proteome</keyword>